<gene>
    <name evidence="2" type="ORF">A2838_00330</name>
</gene>
<evidence type="ECO:0000313" key="3">
    <source>
        <dbReference type="Proteomes" id="UP000178107"/>
    </source>
</evidence>
<organism evidence="2 3">
    <name type="scientific">Candidatus Zambryskibacteria bacterium RIFCSPHIGHO2_01_FULL_46_25</name>
    <dbReference type="NCBI Taxonomy" id="1802738"/>
    <lineage>
        <taxon>Bacteria</taxon>
        <taxon>Candidatus Zambryskiibacteriota</taxon>
    </lineage>
</organism>
<evidence type="ECO:0000256" key="1">
    <source>
        <dbReference type="SAM" id="Phobius"/>
    </source>
</evidence>
<evidence type="ECO:0000313" key="2">
    <source>
        <dbReference type="EMBL" id="OHA90071.1"/>
    </source>
</evidence>
<accession>A0A1G2T0D3</accession>
<dbReference type="Proteomes" id="UP000178107">
    <property type="component" value="Unassembled WGS sequence"/>
</dbReference>
<name>A0A1G2T0D3_9BACT</name>
<keyword evidence="1" id="KW-0812">Transmembrane</keyword>
<dbReference type="AlphaFoldDB" id="A0A1G2T0D3"/>
<keyword evidence="1" id="KW-0472">Membrane</keyword>
<dbReference type="EMBL" id="MHVH01000006">
    <property type="protein sequence ID" value="OHA90071.1"/>
    <property type="molecule type" value="Genomic_DNA"/>
</dbReference>
<protein>
    <submittedName>
        <fullName evidence="2">Uncharacterized protein</fullName>
    </submittedName>
</protein>
<proteinExistence type="predicted"/>
<feature type="transmembrane region" description="Helical" evidence="1">
    <location>
        <begin position="62"/>
        <end position="84"/>
    </location>
</feature>
<keyword evidence="1" id="KW-1133">Transmembrane helix</keyword>
<reference evidence="2 3" key="1">
    <citation type="journal article" date="2016" name="Nat. Commun.">
        <title>Thousands of microbial genomes shed light on interconnected biogeochemical processes in an aquifer system.</title>
        <authorList>
            <person name="Anantharaman K."/>
            <person name="Brown C.T."/>
            <person name="Hug L.A."/>
            <person name="Sharon I."/>
            <person name="Castelle C.J."/>
            <person name="Probst A.J."/>
            <person name="Thomas B.C."/>
            <person name="Singh A."/>
            <person name="Wilkins M.J."/>
            <person name="Karaoz U."/>
            <person name="Brodie E.L."/>
            <person name="Williams K.H."/>
            <person name="Hubbard S.S."/>
            <person name="Banfield J.F."/>
        </authorList>
    </citation>
    <scope>NUCLEOTIDE SEQUENCE [LARGE SCALE GENOMIC DNA]</scope>
</reference>
<sequence length="288" mass="32109">MDPESPLKQIRTYQGDVADALGRQNESLVSIQQQEALKRRTTGIPAEPSATEIEMGKKKNDFLFLLIGSVFFIIVGTLGAWFGYREYTRRTAPPAIIAPESRLISPDRETEINISLMNREDFTVKFAEIASGAGDEELVHLVARVGTTTPLRLATTAELFSLLQSRASGSLVRAFDKVFMLGVVGKNPFILVKLASFENAFAGMLAWENIMAEDLLPLFSASEELKVIAPGYVFRDVTVRNKDVRALYASSTPVLLYSFFDNNFLIITDSFDALQTLIDRLTRERLSR</sequence>
<comment type="caution">
    <text evidence="2">The sequence shown here is derived from an EMBL/GenBank/DDBJ whole genome shotgun (WGS) entry which is preliminary data.</text>
</comment>